<evidence type="ECO:0000256" key="1">
    <source>
        <dbReference type="ARBA" id="ARBA00004611"/>
    </source>
</evidence>
<keyword evidence="10" id="KW-0175">Coiled coil</keyword>
<keyword evidence="7" id="KW-0206">Cytoskeleton</keyword>
<evidence type="ECO:0000313" key="11">
    <source>
        <dbReference type="EMBL" id="KAL0869338.1"/>
    </source>
</evidence>
<keyword evidence="8" id="KW-0966">Cell projection</keyword>
<feature type="coiled-coil region" evidence="10">
    <location>
        <begin position="318"/>
        <end position="352"/>
    </location>
</feature>
<keyword evidence="12" id="KW-1185">Reference proteome</keyword>
<evidence type="ECO:0000256" key="9">
    <source>
        <dbReference type="ARBA" id="ARBA00032183"/>
    </source>
</evidence>
<comment type="subcellular location">
    <subcellularLocation>
        <location evidence="1">Cytoplasm</location>
        <location evidence="1">Cytoskeleton</location>
        <location evidence="1">Flagellum axoneme</location>
    </subcellularLocation>
</comment>
<organism evidence="11 12">
    <name type="scientific">Loxostege sticticalis</name>
    <name type="common">Beet webworm moth</name>
    <dbReference type="NCBI Taxonomy" id="481309"/>
    <lineage>
        <taxon>Eukaryota</taxon>
        <taxon>Metazoa</taxon>
        <taxon>Ecdysozoa</taxon>
        <taxon>Arthropoda</taxon>
        <taxon>Hexapoda</taxon>
        <taxon>Insecta</taxon>
        <taxon>Pterygota</taxon>
        <taxon>Neoptera</taxon>
        <taxon>Endopterygota</taxon>
        <taxon>Lepidoptera</taxon>
        <taxon>Glossata</taxon>
        <taxon>Ditrysia</taxon>
        <taxon>Pyraloidea</taxon>
        <taxon>Crambidae</taxon>
        <taxon>Pyraustinae</taxon>
        <taxon>Loxostege</taxon>
    </lineage>
</organism>
<dbReference type="Proteomes" id="UP001549920">
    <property type="component" value="Unassembled WGS sequence"/>
</dbReference>
<evidence type="ECO:0000256" key="2">
    <source>
        <dbReference type="ARBA" id="ARBA00008222"/>
    </source>
</evidence>
<dbReference type="PROSITE" id="PS50096">
    <property type="entry name" value="IQ"/>
    <property type="match status" value="1"/>
</dbReference>
<evidence type="ECO:0000256" key="7">
    <source>
        <dbReference type="ARBA" id="ARBA00023212"/>
    </source>
</evidence>
<evidence type="ECO:0000256" key="5">
    <source>
        <dbReference type="ARBA" id="ARBA00022846"/>
    </source>
</evidence>
<keyword evidence="4" id="KW-0963">Cytoplasm</keyword>
<proteinExistence type="inferred from homology"/>
<dbReference type="CDD" id="cd23766">
    <property type="entry name" value="IQCG"/>
    <property type="match status" value="1"/>
</dbReference>
<dbReference type="Pfam" id="PF00612">
    <property type="entry name" value="IQ"/>
    <property type="match status" value="1"/>
</dbReference>
<evidence type="ECO:0000256" key="6">
    <source>
        <dbReference type="ARBA" id="ARBA00023069"/>
    </source>
</evidence>
<dbReference type="PANTHER" id="PTHR14871">
    <property type="entry name" value="DYNEIN REGULATORY COMPLEX PROTEIN 9"/>
    <property type="match status" value="1"/>
</dbReference>
<evidence type="ECO:0000256" key="3">
    <source>
        <dbReference type="ARBA" id="ARBA00013738"/>
    </source>
</evidence>
<evidence type="ECO:0000256" key="8">
    <source>
        <dbReference type="ARBA" id="ARBA00023273"/>
    </source>
</evidence>
<comment type="similarity">
    <text evidence="2">Belongs to the DRC9 family.</text>
</comment>
<sequence>MSTSTSTLSSPRLTAMNTKELQRGLIPEVMQEPFRKRTITPVSIENVGITITFCTFRPKGCQAKRLPVSECEVERDIYSLPYFQACLFATILEDSITEMRIIVDCNSHLGLAKALVDMDHYRALKYSIAQPLVKDELDGIDASRLGCIEYKINKLDADRKGLQEALLEMYLDLTVHNTFHALASHVHSIVDKFDHYNFLVEEEAKNRVNRRELRRQLRQRQNQIKSVFYDTDSMIDDLKSQCEDAVLNAEVRSRYALNWQRARVEQNAQLIKSKENGPCQVIEFYKQRTDHEQRVHTEVELLTTIAINETLQKVETWMDKYDTDMEAIDIRIQRMKNKHISTLERRQGLEEKLEKHAQLIRQWLDFKEARENARLYREKMNNAAIVVQAWWRGLLVRNQLGPYKPLPKKRGQKGAAEKKKK</sequence>
<dbReference type="InterPro" id="IPR042618">
    <property type="entry name" value="IQCG"/>
</dbReference>
<gene>
    <name evidence="11" type="ORF">ABMA27_007595</name>
</gene>
<name>A0ABR3HG04_LOXSC</name>
<keyword evidence="5" id="KW-0282">Flagellum</keyword>
<keyword evidence="6" id="KW-0969">Cilium</keyword>
<dbReference type="SMART" id="SM00015">
    <property type="entry name" value="IQ"/>
    <property type="match status" value="1"/>
</dbReference>
<reference evidence="11 12" key="1">
    <citation type="submission" date="2024-06" db="EMBL/GenBank/DDBJ databases">
        <title>A chromosome-level genome assembly of beet webworm, Loxostege sticticalis.</title>
        <authorList>
            <person name="Zhang Y."/>
        </authorList>
    </citation>
    <scope>NUCLEOTIDE SEQUENCE [LARGE SCALE GENOMIC DNA]</scope>
    <source>
        <strain evidence="11">AQ026</strain>
        <tissue evidence="11">Whole body</tissue>
    </source>
</reference>
<protein>
    <recommendedName>
        <fullName evidence="3">Dynein regulatory complex protein 9</fullName>
    </recommendedName>
    <alternativeName>
        <fullName evidence="9">IQ domain-containing protein G</fullName>
    </alternativeName>
</protein>
<evidence type="ECO:0000256" key="4">
    <source>
        <dbReference type="ARBA" id="ARBA00022490"/>
    </source>
</evidence>
<evidence type="ECO:0000313" key="12">
    <source>
        <dbReference type="Proteomes" id="UP001549920"/>
    </source>
</evidence>
<comment type="caution">
    <text evidence="11">The sequence shown here is derived from an EMBL/GenBank/DDBJ whole genome shotgun (WGS) entry which is preliminary data.</text>
</comment>
<dbReference type="PANTHER" id="PTHR14871:SF1">
    <property type="entry name" value="DYNEIN REGULATORY COMPLEX PROTEIN 9"/>
    <property type="match status" value="1"/>
</dbReference>
<evidence type="ECO:0000256" key="10">
    <source>
        <dbReference type="SAM" id="Coils"/>
    </source>
</evidence>
<dbReference type="InterPro" id="IPR000048">
    <property type="entry name" value="IQ_motif_EF-hand-BS"/>
</dbReference>
<dbReference type="EMBL" id="JBEUOH010000020">
    <property type="protein sequence ID" value="KAL0869338.1"/>
    <property type="molecule type" value="Genomic_DNA"/>
</dbReference>
<accession>A0ABR3HG04</accession>